<keyword evidence="3" id="KW-0805">Transcription regulation</keyword>
<dbReference type="InterPro" id="IPR000847">
    <property type="entry name" value="LysR_HTH_N"/>
</dbReference>
<dbReference type="Pfam" id="PF00126">
    <property type="entry name" value="HTH_1"/>
    <property type="match status" value="1"/>
</dbReference>
<dbReference type="EMBL" id="JACIDO010000042">
    <property type="protein sequence ID" value="MBB3938364.1"/>
    <property type="molecule type" value="Genomic_DNA"/>
</dbReference>
<keyword evidence="4 7" id="KW-0238">DNA-binding</keyword>
<dbReference type="InterPro" id="IPR036390">
    <property type="entry name" value="WH_DNA-bd_sf"/>
</dbReference>
<dbReference type="RefSeq" id="WP_139224779.1">
    <property type="nucleotide sequence ID" value="NZ_FOOA01000060.1"/>
</dbReference>
<protein>
    <submittedName>
        <fullName evidence="7">DNA-binding transcriptional LysR family regulator</fullName>
    </submittedName>
</protein>
<feature type="domain" description="HTH lysR-type" evidence="6">
    <location>
        <begin position="6"/>
        <end position="63"/>
    </location>
</feature>
<dbReference type="PANTHER" id="PTHR30118">
    <property type="entry name" value="HTH-TYPE TRANSCRIPTIONAL REGULATOR LEUO-RELATED"/>
    <property type="match status" value="1"/>
</dbReference>
<dbReference type="Gene3D" id="1.10.10.10">
    <property type="entry name" value="Winged helix-like DNA-binding domain superfamily/Winged helix DNA-binding domain"/>
    <property type="match status" value="1"/>
</dbReference>
<keyword evidence="8" id="KW-1185">Reference proteome</keyword>
<evidence type="ECO:0000256" key="5">
    <source>
        <dbReference type="ARBA" id="ARBA00023163"/>
    </source>
</evidence>
<dbReference type="GO" id="GO:0003677">
    <property type="term" value="F:DNA binding"/>
    <property type="evidence" value="ECO:0007669"/>
    <property type="project" value="UniProtKB-KW"/>
</dbReference>
<dbReference type="PROSITE" id="PS50931">
    <property type="entry name" value="HTH_LYSR"/>
    <property type="match status" value="1"/>
</dbReference>
<keyword evidence="5" id="KW-0804">Transcription</keyword>
<proteinExistence type="inferred from homology"/>
<dbReference type="PANTHER" id="PTHR30118:SF15">
    <property type="entry name" value="TRANSCRIPTIONAL REGULATORY PROTEIN"/>
    <property type="match status" value="1"/>
</dbReference>
<evidence type="ECO:0000259" key="6">
    <source>
        <dbReference type="PROSITE" id="PS50931"/>
    </source>
</evidence>
<evidence type="ECO:0000256" key="3">
    <source>
        <dbReference type="ARBA" id="ARBA00023015"/>
    </source>
</evidence>
<accession>A0A7W6BYD8</accession>
<comment type="similarity">
    <text evidence="1">Belongs to the LysR transcriptional regulatory family.</text>
</comment>
<evidence type="ECO:0000256" key="1">
    <source>
        <dbReference type="ARBA" id="ARBA00009437"/>
    </source>
</evidence>
<dbReference type="SUPFAM" id="SSF46785">
    <property type="entry name" value="Winged helix' DNA-binding domain"/>
    <property type="match status" value="1"/>
</dbReference>
<evidence type="ECO:0000256" key="4">
    <source>
        <dbReference type="ARBA" id="ARBA00023125"/>
    </source>
</evidence>
<dbReference type="InterPro" id="IPR036388">
    <property type="entry name" value="WH-like_DNA-bd_sf"/>
</dbReference>
<gene>
    <name evidence="7" type="ORF">GGR05_004541</name>
</gene>
<evidence type="ECO:0000256" key="2">
    <source>
        <dbReference type="ARBA" id="ARBA00022458"/>
    </source>
</evidence>
<sequence length="123" mass="13032">MPSPETDLNLLAALDALLAEESVTGAAKRLHLSVSATSRLLTQLRSVTGDPLLVRAGRGLVPTPHAVALRAEVPDLVRDLRRVLSPESAPFDPASLKRTFVIRANDGFVDLFAAALIEAAEVA</sequence>
<dbReference type="AlphaFoldDB" id="A0A7W6BYD8"/>
<name>A0A7W6BYD8_9HYPH</name>
<feature type="non-terminal residue" evidence="7">
    <location>
        <position position="123"/>
    </location>
</feature>
<dbReference type="GO" id="GO:0003700">
    <property type="term" value="F:DNA-binding transcription factor activity"/>
    <property type="evidence" value="ECO:0007669"/>
    <property type="project" value="InterPro"/>
</dbReference>
<comment type="caution">
    <text evidence="7">The sequence shown here is derived from an EMBL/GenBank/DDBJ whole genome shotgun (WGS) entry which is preliminary data.</text>
</comment>
<evidence type="ECO:0000313" key="8">
    <source>
        <dbReference type="Proteomes" id="UP000531216"/>
    </source>
</evidence>
<dbReference type="InterPro" id="IPR050389">
    <property type="entry name" value="LysR-type_TF"/>
</dbReference>
<organism evidence="7 8">
    <name type="scientific">Aureimonas phyllosphaerae</name>
    <dbReference type="NCBI Taxonomy" id="1166078"/>
    <lineage>
        <taxon>Bacteria</taxon>
        <taxon>Pseudomonadati</taxon>
        <taxon>Pseudomonadota</taxon>
        <taxon>Alphaproteobacteria</taxon>
        <taxon>Hyphomicrobiales</taxon>
        <taxon>Aurantimonadaceae</taxon>
        <taxon>Aureimonas</taxon>
    </lineage>
</organism>
<reference evidence="7 8" key="1">
    <citation type="submission" date="2020-08" db="EMBL/GenBank/DDBJ databases">
        <title>Genomic Encyclopedia of Type Strains, Phase IV (KMG-IV): sequencing the most valuable type-strain genomes for metagenomic binning, comparative biology and taxonomic classification.</title>
        <authorList>
            <person name="Goeker M."/>
        </authorList>
    </citation>
    <scope>NUCLEOTIDE SEQUENCE [LARGE SCALE GENOMIC DNA]</scope>
    <source>
        <strain evidence="7 8">DSM 25024</strain>
    </source>
</reference>
<dbReference type="OrthoDB" id="8339333at2"/>
<keyword evidence="2" id="KW-0536">Nodulation</keyword>
<dbReference type="Proteomes" id="UP000531216">
    <property type="component" value="Unassembled WGS sequence"/>
</dbReference>
<evidence type="ECO:0000313" key="7">
    <source>
        <dbReference type="EMBL" id="MBB3938364.1"/>
    </source>
</evidence>